<dbReference type="InterPro" id="IPR011079">
    <property type="entry name" value="Ala_racemase_C"/>
</dbReference>
<name>A0ABT8SK10_9CAUL</name>
<dbReference type="InterPro" id="IPR000821">
    <property type="entry name" value="Ala_racemase"/>
</dbReference>
<evidence type="ECO:0000256" key="2">
    <source>
        <dbReference type="ARBA" id="ARBA00001933"/>
    </source>
</evidence>
<comment type="function">
    <text evidence="6">Catalyzes the interconversion of L-alanine and D-alanine. May also act on other amino acids.</text>
</comment>
<protein>
    <recommendedName>
        <fullName evidence="3 6">Alanine racemase</fullName>
        <ecNumber evidence="3 6">5.1.1.1</ecNumber>
    </recommendedName>
</protein>
<dbReference type="EC" id="5.1.1.1" evidence="3 6"/>
<feature type="binding site" evidence="6">
    <location>
        <position position="131"/>
    </location>
    <ligand>
        <name>substrate</name>
    </ligand>
</feature>
<feature type="active site" description="Proton acceptor; specific for L-alanine" evidence="6">
    <location>
        <position position="248"/>
    </location>
</feature>
<proteinExistence type="inferred from homology"/>
<evidence type="ECO:0000256" key="5">
    <source>
        <dbReference type="ARBA" id="ARBA00023235"/>
    </source>
</evidence>
<gene>
    <name evidence="8" type="primary">alr</name>
    <name evidence="8" type="ORF">Q0812_02700</name>
</gene>
<evidence type="ECO:0000313" key="9">
    <source>
        <dbReference type="Proteomes" id="UP001169063"/>
    </source>
</evidence>
<dbReference type="SUPFAM" id="SSF51419">
    <property type="entry name" value="PLP-binding barrel"/>
    <property type="match status" value="1"/>
</dbReference>
<dbReference type="HAMAP" id="MF_01201">
    <property type="entry name" value="Ala_racemase"/>
    <property type="match status" value="1"/>
</dbReference>
<dbReference type="SUPFAM" id="SSF50621">
    <property type="entry name" value="Alanine racemase C-terminal domain-like"/>
    <property type="match status" value="1"/>
</dbReference>
<evidence type="ECO:0000256" key="6">
    <source>
        <dbReference type="HAMAP-Rule" id="MF_01201"/>
    </source>
</evidence>
<feature type="domain" description="Alanine racemase C-terminal" evidence="7">
    <location>
        <begin position="227"/>
        <end position="351"/>
    </location>
</feature>
<evidence type="ECO:0000313" key="8">
    <source>
        <dbReference type="EMBL" id="MDO1558334.1"/>
    </source>
</evidence>
<keyword evidence="5 6" id="KW-0413">Isomerase</keyword>
<dbReference type="Gene3D" id="3.20.20.10">
    <property type="entry name" value="Alanine racemase"/>
    <property type="match status" value="1"/>
</dbReference>
<dbReference type="InterPro" id="IPR009006">
    <property type="entry name" value="Ala_racemase/Decarboxylase_C"/>
</dbReference>
<evidence type="ECO:0000256" key="4">
    <source>
        <dbReference type="ARBA" id="ARBA00022898"/>
    </source>
</evidence>
<dbReference type="InterPro" id="IPR029066">
    <property type="entry name" value="PLP-binding_barrel"/>
</dbReference>
<dbReference type="NCBIfam" id="TIGR00492">
    <property type="entry name" value="alr"/>
    <property type="match status" value="1"/>
</dbReference>
<keyword evidence="4 6" id="KW-0663">Pyridoxal phosphate</keyword>
<comment type="caution">
    <text evidence="8">The sequence shown here is derived from an EMBL/GenBank/DDBJ whole genome shotgun (WGS) entry which is preliminary data.</text>
</comment>
<dbReference type="PANTHER" id="PTHR30511:SF0">
    <property type="entry name" value="ALANINE RACEMASE, CATABOLIC-RELATED"/>
    <property type="match status" value="1"/>
</dbReference>
<feature type="active site" description="Proton acceptor; specific for D-alanine" evidence="6">
    <location>
        <position position="36"/>
    </location>
</feature>
<dbReference type="Gene3D" id="2.40.37.10">
    <property type="entry name" value="Lyase, Ornithine Decarboxylase, Chain A, domain 1"/>
    <property type="match status" value="1"/>
</dbReference>
<accession>A0ABT8SK10</accession>
<dbReference type="EMBL" id="JAUKTR010000001">
    <property type="protein sequence ID" value="MDO1558334.1"/>
    <property type="molecule type" value="Genomic_DNA"/>
</dbReference>
<sequence>MTAPAALLTVDLDALAANFHTLRALASGAEVAPVIKADGYGVGAGPAARRLKAEGAVRFFTARLTGGLVGREALGPGPTVYVLDGCRQGDVDALIQSDLTPVLSSLEQVERWRAEGRGRSCVLHVDTGMSRLGLRPEQAQTLDPAGLNVELVMSHLACADEPDHPANARQLDAFRALRQIFPDARRSLANSAGILLGQPYAFDAVRPGIALYGAGPCGHPEPRLKPVATFSAEVLQVRHVKAGETVGYGATFTAERDLTAAVLAVGYADGFSRAHGNGRGAVWLNGVLCPVLGRVSMDLTVVDASDCDVKPGDMGEVFGPNRRVEDAAQAAGTLAYELLTSVSPRVRRRWIGEV</sequence>
<dbReference type="InterPro" id="IPR001608">
    <property type="entry name" value="Ala_racemase_N"/>
</dbReference>
<dbReference type="PRINTS" id="PR00992">
    <property type="entry name" value="ALARACEMASE"/>
</dbReference>
<feature type="binding site" evidence="6">
    <location>
        <position position="297"/>
    </location>
    <ligand>
        <name>substrate</name>
    </ligand>
</feature>
<dbReference type="Pfam" id="PF00842">
    <property type="entry name" value="Ala_racemase_C"/>
    <property type="match status" value="1"/>
</dbReference>
<dbReference type="CDD" id="cd00430">
    <property type="entry name" value="PLPDE_III_AR"/>
    <property type="match status" value="1"/>
</dbReference>
<evidence type="ECO:0000259" key="7">
    <source>
        <dbReference type="SMART" id="SM01005"/>
    </source>
</evidence>
<comment type="similarity">
    <text evidence="6">Belongs to the alanine racemase family.</text>
</comment>
<dbReference type="Pfam" id="PF01168">
    <property type="entry name" value="Ala_racemase_N"/>
    <property type="match status" value="1"/>
</dbReference>
<comment type="cofactor">
    <cofactor evidence="2 6">
        <name>pyridoxal 5'-phosphate</name>
        <dbReference type="ChEBI" id="CHEBI:597326"/>
    </cofactor>
</comment>
<comment type="pathway">
    <text evidence="6">Amino-acid biosynthesis; D-alanine biosynthesis; D-alanine from L-alanine: step 1/1.</text>
</comment>
<dbReference type="PANTHER" id="PTHR30511">
    <property type="entry name" value="ALANINE RACEMASE"/>
    <property type="match status" value="1"/>
</dbReference>
<organism evidence="8 9">
    <name type="scientific">Peiella sedimenti</name>
    <dbReference type="NCBI Taxonomy" id="3061083"/>
    <lineage>
        <taxon>Bacteria</taxon>
        <taxon>Pseudomonadati</taxon>
        <taxon>Pseudomonadota</taxon>
        <taxon>Alphaproteobacteria</taxon>
        <taxon>Caulobacterales</taxon>
        <taxon>Caulobacteraceae</taxon>
        <taxon>Peiella</taxon>
    </lineage>
</organism>
<evidence type="ECO:0000256" key="3">
    <source>
        <dbReference type="ARBA" id="ARBA00013089"/>
    </source>
</evidence>
<dbReference type="SMART" id="SM01005">
    <property type="entry name" value="Ala_racemase_C"/>
    <property type="match status" value="1"/>
</dbReference>
<dbReference type="GO" id="GO:0008784">
    <property type="term" value="F:alanine racemase activity"/>
    <property type="evidence" value="ECO:0007669"/>
    <property type="project" value="UniProtKB-EC"/>
</dbReference>
<evidence type="ECO:0000256" key="1">
    <source>
        <dbReference type="ARBA" id="ARBA00000316"/>
    </source>
</evidence>
<keyword evidence="9" id="KW-1185">Reference proteome</keyword>
<feature type="modified residue" description="N6-(pyridoxal phosphate)lysine" evidence="6">
    <location>
        <position position="36"/>
    </location>
</feature>
<reference evidence="8" key="1">
    <citation type="submission" date="2023-07" db="EMBL/GenBank/DDBJ databases">
        <title>Brevundimonas soil sp. nov., isolated from the soil of chemical plant.</title>
        <authorList>
            <person name="Wu N."/>
        </authorList>
    </citation>
    <scope>NUCLEOTIDE SEQUENCE</scope>
    <source>
        <strain evidence="8">XZ-24</strain>
    </source>
</reference>
<comment type="catalytic activity">
    <reaction evidence="1 6">
        <text>L-alanine = D-alanine</text>
        <dbReference type="Rhea" id="RHEA:20249"/>
        <dbReference type="ChEBI" id="CHEBI:57416"/>
        <dbReference type="ChEBI" id="CHEBI:57972"/>
        <dbReference type="EC" id="5.1.1.1"/>
    </reaction>
</comment>
<dbReference type="Proteomes" id="UP001169063">
    <property type="component" value="Unassembled WGS sequence"/>
</dbReference>